<feature type="domain" description="S1 motif" evidence="9">
    <location>
        <begin position="111"/>
        <end position="175"/>
    </location>
</feature>
<evidence type="ECO:0000256" key="4">
    <source>
        <dbReference type="ARBA" id="ARBA00022884"/>
    </source>
</evidence>
<comment type="caution">
    <text evidence="10">The sequence shown here is derived from an EMBL/GenBank/DDBJ whole genome shotgun (WGS) entry which is preliminary data.</text>
</comment>
<evidence type="ECO:0000313" key="10">
    <source>
        <dbReference type="EMBL" id="KKS84445.1"/>
    </source>
</evidence>
<dbReference type="FunFam" id="3.30.300.20:FF:000002">
    <property type="entry name" value="Transcription termination/antitermination protein NusA"/>
    <property type="match status" value="1"/>
</dbReference>
<dbReference type="InterPro" id="IPR030842">
    <property type="entry name" value="TF_NusA_bacterial"/>
</dbReference>
<evidence type="ECO:0000256" key="2">
    <source>
        <dbReference type="ARBA" id="ARBA00022490"/>
    </source>
</evidence>
<comment type="function">
    <text evidence="7">Participates in both transcription termination and antitermination.</text>
</comment>
<dbReference type="Pfam" id="PF08529">
    <property type="entry name" value="NusA_N"/>
    <property type="match status" value="2"/>
</dbReference>
<dbReference type="EMBL" id="LCFB01000019">
    <property type="protein sequence ID" value="KKS84445.1"/>
    <property type="molecule type" value="Genomic_DNA"/>
</dbReference>
<evidence type="ECO:0000256" key="7">
    <source>
        <dbReference type="HAMAP-Rule" id="MF_00945"/>
    </source>
</evidence>
<dbReference type="PROSITE" id="PS50084">
    <property type="entry name" value="KH_TYPE_1"/>
    <property type="match status" value="1"/>
</dbReference>
<dbReference type="SUPFAM" id="SSF54814">
    <property type="entry name" value="Prokaryotic type KH domain (KH-domain type II)"/>
    <property type="match status" value="2"/>
</dbReference>
<dbReference type="InterPro" id="IPR015946">
    <property type="entry name" value="KH_dom-like_a/b"/>
</dbReference>
<proteinExistence type="inferred from homology"/>
<dbReference type="PANTHER" id="PTHR22648">
    <property type="entry name" value="TRANSCRIPTION TERMINATION FACTOR NUSA"/>
    <property type="match status" value="1"/>
</dbReference>
<evidence type="ECO:0000256" key="1">
    <source>
        <dbReference type="ARBA" id="ARBA00022472"/>
    </source>
</evidence>
<dbReference type="GO" id="GO:0006353">
    <property type="term" value="P:DNA-templated transcription termination"/>
    <property type="evidence" value="ECO:0007669"/>
    <property type="project" value="UniProtKB-UniRule"/>
</dbReference>
<dbReference type="FunFam" id="3.30.300.20:FF:000005">
    <property type="entry name" value="Transcription termination/antitermination protein NusA"/>
    <property type="match status" value="1"/>
</dbReference>
<protein>
    <recommendedName>
        <fullName evidence="7">Transcription termination/antitermination protein NusA</fullName>
    </recommendedName>
</protein>
<dbReference type="Proteomes" id="UP000034543">
    <property type="component" value="Unassembled WGS sequence"/>
</dbReference>
<dbReference type="PATRIC" id="fig|1618436.3.peg.968"/>
<sequence length="421" mass="44940">MPAIVRSEFALALNQVATERGIDPTVVVETIKAAILAAYRKDVPVTPEELELFTVELNPDNGEAKIFKEGKDVTPPGFGRIAAQTAKQVILQRIREAEKQAILTDFSAKVGSIVSGMILRFDGSNIIVDIGRAHAVMPPTEQITKEHYRLNQRLTFYIEGIRETYKGNEIIVSRTHKSLVAGLFKREVPEVMQGAVEIKEIAREAGNRSKVAVDSSQPGVDPVGSCVGQKGVRVQAVINELGGSEKVDIIQWSSDPVQFITAALAPAKDINVEYDERVKTAVAWVPEDQLSLAIGRDGQNVRLAAKLTGIKIDLKSKTPPAAASTTPIVVADDTSTVSAPTQPAAASPPVATAITETAPVTEAEQAATEAIKEAVAELTTTDKIEDAAEPVTVVSEAPEIVPEVTATTPDSSESKDAVVKE</sequence>
<evidence type="ECO:0000259" key="9">
    <source>
        <dbReference type="PROSITE" id="PS50126"/>
    </source>
</evidence>
<dbReference type="CDD" id="cd02134">
    <property type="entry name" value="KH-II_NusA_rpt1"/>
    <property type="match status" value="1"/>
</dbReference>
<dbReference type="CDD" id="cd22529">
    <property type="entry name" value="KH-II_NusA_rpt2"/>
    <property type="match status" value="1"/>
</dbReference>
<reference evidence="10 11" key="1">
    <citation type="journal article" date="2015" name="Nature">
        <title>rRNA introns, odd ribosomes, and small enigmatic genomes across a large radiation of phyla.</title>
        <authorList>
            <person name="Brown C.T."/>
            <person name="Hug L.A."/>
            <person name="Thomas B.C."/>
            <person name="Sharon I."/>
            <person name="Castelle C.J."/>
            <person name="Singh A."/>
            <person name="Wilkins M.J."/>
            <person name="Williams K.H."/>
            <person name="Banfield J.F."/>
        </authorList>
    </citation>
    <scope>NUCLEOTIDE SEQUENCE [LARGE SCALE GENOMIC DNA]</scope>
</reference>
<keyword evidence="4 7" id="KW-0694">RNA-binding</keyword>
<dbReference type="InterPro" id="IPR009019">
    <property type="entry name" value="KH_sf_prok-type"/>
</dbReference>
<dbReference type="CDD" id="cd04455">
    <property type="entry name" value="S1_NusA"/>
    <property type="match status" value="1"/>
</dbReference>
<dbReference type="GO" id="GO:0031564">
    <property type="term" value="P:transcription antitermination"/>
    <property type="evidence" value="ECO:0007669"/>
    <property type="project" value="UniProtKB-UniRule"/>
</dbReference>
<dbReference type="NCBIfam" id="TIGR01953">
    <property type="entry name" value="NusA"/>
    <property type="match status" value="1"/>
</dbReference>
<dbReference type="Gene3D" id="3.30.300.20">
    <property type="match status" value="2"/>
</dbReference>
<dbReference type="GO" id="GO:0005829">
    <property type="term" value="C:cytosol"/>
    <property type="evidence" value="ECO:0007669"/>
    <property type="project" value="TreeGrafter"/>
</dbReference>
<feature type="region of interest" description="Disordered" evidence="8">
    <location>
        <begin position="381"/>
        <end position="421"/>
    </location>
</feature>
<name>A0A0G1CF51_9BACT</name>
<evidence type="ECO:0000256" key="5">
    <source>
        <dbReference type="ARBA" id="ARBA00023015"/>
    </source>
</evidence>
<gene>
    <name evidence="7" type="primary">nusA</name>
    <name evidence="10" type="ORF">UV59_C0019G0020</name>
</gene>
<dbReference type="AlphaFoldDB" id="A0A0G1CF51"/>
<dbReference type="InterPro" id="IPR003029">
    <property type="entry name" value="S1_domain"/>
</dbReference>
<dbReference type="InterPro" id="IPR036555">
    <property type="entry name" value="NusA_N_sf"/>
</dbReference>
<comment type="subcellular location">
    <subcellularLocation>
        <location evidence="7">Cytoplasm</location>
    </subcellularLocation>
</comment>
<keyword evidence="1 7" id="KW-0806">Transcription termination</keyword>
<comment type="similarity">
    <text evidence="7">Belongs to the NusA family.</text>
</comment>
<dbReference type="STRING" id="1618436.UV59_C0019G0020"/>
<dbReference type="InterPro" id="IPR004087">
    <property type="entry name" value="KH_dom"/>
</dbReference>
<evidence type="ECO:0000256" key="6">
    <source>
        <dbReference type="ARBA" id="ARBA00023163"/>
    </source>
</evidence>
<keyword evidence="6 7" id="KW-0804">Transcription</keyword>
<accession>A0A0G1CF51</accession>
<dbReference type="SMART" id="SM00316">
    <property type="entry name" value="S1"/>
    <property type="match status" value="1"/>
</dbReference>
<dbReference type="PROSITE" id="PS50126">
    <property type="entry name" value="S1"/>
    <property type="match status" value="1"/>
</dbReference>
<dbReference type="InterPro" id="IPR013735">
    <property type="entry name" value="TF_NusA_N"/>
</dbReference>
<comment type="subunit">
    <text evidence="7">Monomer. Binds directly to the core enzyme of the DNA-dependent RNA polymerase and to nascent RNA.</text>
</comment>
<dbReference type="SMART" id="SM00322">
    <property type="entry name" value="KH"/>
    <property type="match status" value="2"/>
</dbReference>
<evidence type="ECO:0000256" key="3">
    <source>
        <dbReference type="ARBA" id="ARBA00022814"/>
    </source>
</evidence>
<dbReference type="Gene3D" id="3.30.1480.10">
    <property type="entry name" value="NusA, N-terminal domain"/>
    <property type="match status" value="1"/>
</dbReference>
<dbReference type="InterPro" id="IPR010213">
    <property type="entry name" value="TF_NusA"/>
</dbReference>
<dbReference type="GO" id="GO:0003700">
    <property type="term" value="F:DNA-binding transcription factor activity"/>
    <property type="evidence" value="ECO:0007669"/>
    <property type="project" value="InterPro"/>
</dbReference>
<dbReference type="Pfam" id="PF26594">
    <property type="entry name" value="KH_NusA_2nd"/>
    <property type="match status" value="1"/>
</dbReference>
<dbReference type="InterPro" id="IPR058582">
    <property type="entry name" value="KH_NusA_2nd"/>
</dbReference>
<dbReference type="SUPFAM" id="SSF69705">
    <property type="entry name" value="Transcription factor NusA, N-terminal domain"/>
    <property type="match status" value="1"/>
</dbReference>
<keyword evidence="5 7" id="KW-0805">Transcription regulation</keyword>
<keyword evidence="2 7" id="KW-0963">Cytoplasm</keyword>
<dbReference type="SUPFAM" id="SSF50249">
    <property type="entry name" value="Nucleic acid-binding proteins"/>
    <property type="match status" value="1"/>
</dbReference>
<dbReference type="GO" id="GO:0003723">
    <property type="term" value="F:RNA binding"/>
    <property type="evidence" value="ECO:0007669"/>
    <property type="project" value="UniProtKB-UniRule"/>
</dbReference>
<evidence type="ECO:0000256" key="8">
    <source>
        <dbReference type="SAM" id="MobiDB-lite"/>
    </source>
</evidence>
<dbReference type="HAMAP" id="MF_00945_B">
    <property type="entry name" value="NusA_B"/>
    <property type="match status" value="1"/>
</dbReference>
<keyword evidence="3 7" id="KW-0889">Transcription antitermination</keyword>
<organism evidence="10 11">
    <name type="scientific">Candidatus Gottesmanbacteria bacterium GW2011_GWA1_43_11</name>
    <dbReference type="NCBI Taxonomy" id="1618436"/>
    <lineage>
        <taxon>Bacteria</taxon>
        <taxon>Candidatus Gottesmaniibacteriota</taxon>
    </lineage>
</organism>
<dbReference type="InterPro" id="IPR012340">
    <property type="entry name" value="NA-bd_OB-fold"/>
</dbReference>
<dbReference type="Pfam" id="PF13184">
    <property type="entry name" value="KH_NusA_1st"/>
    <property type="match status" value="1"/>
</dbReference>
<evidence type="ECO:0000313" key="11">
    <source>
        <dbReference type="Proteomes" id="UP000034543"/>
    </source>
</evidence>
<dbReference type="PANTHER" id="PTHR22648:SF0">
    <property type="entry name" value="TRANSCRIPTION TERMINATION_ANTITERMINATION PROTEIN NUSA"/>
    <property type="match status" value="1"/>
</dbReference>
<dbReference type="Gene3D" id="2.40.50.140">
    <property type="entry name" value="Nucleic acid-binding proteins"/>
    <property type="match status" value="1"/>
</dbReference>
<feature type="compositionally biased region" description="Basic and acidic residues" evidence="8">
    <location>
        <begin position="412"/>
        <end position="421"/>
    </location>
</feature>
<dbReference type="InterPro" id="IPR025249">
    <property type="entry name" value="TF_NusA_KH_1st"/>
</dbReference>